<dbReference type="PRINTS" id="PR00037">
    <property type="entry name" value="HTHLACR"/>
</dbReference>
<feature type="domain" description="HTH deoR-type" evidence="4">
    <location>
        <begin position="3"/>
        <end position="58"/>
    </location>
</feature>
<dbReference type="EMBL" id="JACRSU010000002">
    <property type="protein sequence ID" value="MBC8540460.1"/>
    <property type="molecule type" value="Genomic_DNA"/>
</dbReference>
<dbReference type="SMART" id="SM01134">
    <property type="entry name" value="DeoRC"/>
    <property type="match status" value="1"/>
</dbReference>
<dbReference type="Gene3D" id="3.40.50.1360">
    <property type="match status" value="1"/>
</dbReference>
<dbReference type="SUPFAM" id="SSF100950">
    <property type="entry name" value="NagB/RpiA/CoA transferase-like"/>
    <property type="match status" value="1"/>
</dbReference>
<dbReference type="SMART" id="SM00420">
    <property type="entry name" value="HTH_DEOR"/>
    <property type="match status" value="1"/>
</dbReference>
<keyword evidence="1" id="KW-0805">Transcription regulation</keyword>
<accession>A0A926DK74</accession>
<dbReference type="InterPro" id="IPR018356">
    <property type="entry name" value="Tscrpt_reg_HTH_DeoR_CS"/>
</dbReference>
<dbReference type="PANTHER" id="PTHR30363">
    <property type="entry name" value="HTH-TYPE TRANSCRIPTIONAL REGULATOR SRLR-RELATED"/>
    <property type="match status" value="1"/>
</dbReference>
<dbReference type="Proteomes" id="UP000611762">
    <property type="component" value="Unassembled WGS sequence"/>
</dbReference>
<organism evidence="5 6">
    <name type="scientific">Congzhengia minquanensis</name>
    <dbReference type="NCBI Taxonomy" id="2763657"/>
    <lineage>
        <taxon>Bacteria</taxon>
        <taxon>Bacillati</taxon>
        <taxon>Bacillota</taxon>
        <taxon>Clostridia</taxon>
        <taxon>Eubacteriales</taxon>
        <taxon>Oscillospiraceae</taxon>
        <taxon>Congzhengia</taxon>
    </lineage>
</organism>
<sequence length="257" mass="28540">MFALERQKRILENLNANGAVWVSKLSAELGVTEETVRRDLEKLEKQEVLVRTHGGAVPITDSSYELSLEKRKQTNSAAKERLAKEAAEHLLPGDTIFLDSSTTTFYMAKEIKKIRNITVITNSLRIINELSGVESVKLITVGGLVSSNQSFVGSLAENTIKNNFFAGKVFFSSKGITPNAGILESNEQECFIKQQMLANANEKYYLCDSTKIGKVGFYKLAPLDGIDYFITDSNLSDEYVDKFVESGIEYINVGTNK</sequence>
<dbReference type="InterPro" id="IPR001034">
    <property type="entry name" value="DeoR_HTH"/>
</dbReference>
<dbReference type="InterPro" id="IPR036388">
    <property type="entry name" value="WH-like_DNA-bd_sf"/>
</dbReference>
<dbReference type="InterPro" id="IPR014036">
    <property type="entry name" value="DeoR-like_C"/>
</dbReference>
<dbReference type="PROSITE" id="PS00894">
    <property type="entry name" value="HTH_DEOR_1"/>
    <property type="match status" value="1"/>
</dbReference>
<proteinExistence type="predicted"/>
<dbReference type="AlphaFoldDB" id="A0A926DK74"/>
<dbReference type="InterPro" id="IPR036390">
    <property type="entry name" value="WH_DNA-bd_sf"/>
</dbReference>
<evidence type="ECO:0000313" key="6">
    <source>
        <dbReference type="Proteomes" id="UP000611762"/>
    </source>
</evidence>
<protein>
    <submittedName>
        <fullName evidence="5">DeoR/GlpR transcriptional regulator</fullName>
    </submittedName>
</protein>
<dbReference type="InterPro" id="IPR050313">
    <property type="entry name" value="Carb_Metab_HTH_regulators"/>
</dbReference>
<dbReference type="RefSeq" id="WP_177677734.1">
    <property type="nucleotide sequence ID" value="NZ_JACRSU010000002.1"/>
</dbReference>
<dbReference type="InterPro" id="IPR037171">
    <property type="entry name" value="NagB/RpiA_transferase-like"/>
</dbReference>
<gene>
    <name evidence="5" type="ORF">H8698_05665</name>
</gene>
<evidence type="ECO:0000313" key="5">
    <source>
        <dbReference type="EMBL" id="MBC8540460.1"/>
    </source>
</evidence>
<keyword evidence="6" id="KW-1185">Reference proteome</keyword>
<keyword evidence="3" id="KW-0804">Transcription</keyword>
<dbReference type="GO" id="GO:0003677">
    <property type="term" value="F:DNA binding"/>
    <property type="evidence" value="ECO:0007669"/>
    <property type="project" value="UniProtKB-KW"/>
</dbReference>
<name>A0A926DK74_9FIRM</name>
<dbReference type="GO" id="GO:0003700">
    <property type="term" value="F:DNA-binding transcription factor activity"/>
    <property type="evidence" value="ECO:0007669"/>
    <property type="project" value="InterPro"/>
</dbReference>
<keyword evidence="2" id="KW-0238">DNA-binding</keyword>
<dbReference type="Pfam" id="PF08220">
    <property type="entry name" value="HTH_DeoR"/>
    <property type="match status" value="1"/>
</dbReference>
<dbReference type="PROSITE" id="PS51000">
    <property type="entry name" value="HTH_DEOR_2"/>
    <property type="match status" value="1"/>
</dbReference>
<dbReference type="SUPFAM" id="SSF46785">
    <property type="entry name" value="Winged helix' DNA-binding domain"/>
    <property type="match status" value="1"/>
</dbReference>
<evidence type="ECO:0000259" key="4">
    <source>
        <dbReference type="PROSITE" id="PS51000"/>
    </source>
</evidence>
<comment type="caution">
    <text evidence="5">The sequence shown here is derived from an EMBL/GenBank/DDBJ whole genome shotgun (WGS) entry which is preliminary data.</text>
</comment>
<evidence type="ECO:0000256" key="3">
    <source>
        <dbReference type="ARBA" id="ARBA00023163"/>
    </source>
</evidence>
<dbReference type="Gene3D" id="1.10.10.10">
    <property type="entry name" value="Winged helix-like DNA-binding domain superfamily/Winged helix DNA-binding domain"/>
    <property type="match status" value="1"/>
</dbReference>
<dbReference type="Pfam" id="PF00455">
    <property type="entry name" value="DeoRC"/>
    <property type="match status" value="1"/>
</dbReference>
<evidence type="ECO:0000256" key="1">
    <source>
        <dbReference type="ARBA" id="ARBA00023015"/>
    </source>
</evidence>
<reference evidence="5" key="1">
    <citation type="submission" date="2020-08" db="EMBL/GenBank/DDBJ databases">
        <title>Genome public.</title>
        <authorList>
            <person name="Liu C."/>
            <person name="Sun Q."/>
        </authorList>
    </citation>
    <scope>NUCLEOTIDE SEQUENCE</scope>
    <source>
        <strain evidence="5">H8</strain>
    </source>
</reference>
<dbReference type="PANTHER" id="PTHR30363:SF44">
    <property type="entry name" value="AGA OPERON TRANSCRIPTIONAL REPRESSOR-RELATED"/>
    <property type="match status" value="1"/>
</dbReference>
<evidence type="ECO:0000256" key="2">
    <source>
        <dbReference type="ARBA" id="ARBA00023125"/>
    </source>
</evidence>